<feature type="compositionally biased region" description="Basic and acidic residues" evidence="1">
    <location>
        <begin position="1"/>
        <end position="21"/>
    </location>
</feature>
<evidence type="ECO:0000256" key="1">
    <source>
        <dbReference type="SAM" id="MobiDB-lite"/>
    </source>
</evidence>
<gene>
    <name evidence="2" type="ORF">Zmor_009145</name>
</gene>
<dbReference type="EMBL" id="JALNTZ010000003">
    <property type="protein sequence ID" value="KAJ3657334.1"/>
    <property type="molecule type" value="Genomic_DNA"/>
</dbReference>
<accession>A0AA38IM13</accession>
<sequence>MDAERAVRGIRTDGRGWEKENLSTNVNEESPPEPAPPEVPPRGPSLHSATLRRRTDYSLPVGDGQGTQESQFLSQGEYVLSGSPRAPSYPARSPMAAAGAAPQHR</sequence>
<feature type="compositionally biased region" description="Low complexity" evidence="1">
    <location>
        <begin position="81"/>
        <end position="105"/>
    </location>
</feature>
<dbReference type="Proteomes" id="UP001168821">
    <property type="component" value="Unassembled WGS sequence"/>
</dbReference>
<evidence type="ECO:0000313" key="3">
    <source>
        <dbReference type="Proteomes" id="UP001168821"/>
    </source>
</evidence>
<name>A0AA38IM13_9CUCU</name>
<keyword evidence="3" id="KW-1185">Reference proteome</keyword>
<organism evidence="2 3">
    <name type="scientific">Zophobas morio</name>
    <dbReference type="NCBI Taxonomy" id="2755281"/>
    <lineage>
        <taxon>Eukaryota</taxon>
        <taxon>Metazoa</taxon>
        <taxon>Ecdysozoa</taxon>
        <taxon>Arthropoda</taxon>
        <taxon>Hexapoda</taxon>
        <taxon>Insecta</taxon>
        <taxon>Pterygota</taxon>
        <taxon>Neoptera</taxon>
        <taxon>Endopterygota</taxon>
        <taxon>Coleoptera</taxon>
        <taxon>Polyphaga</taxon>
        <taxon>Cucujiformia</taxon>
        <taxon>Tenebrionidae</taxon>
        <taxon>Zophobas</taxon>
    </lineage>
</organism>
<dbReference type="AlphaFoldDB" id="A0AA38IM13"/>
<feature type="region of interest" description="Disordered" evidence="1">
    <location>
        <begin position="1"/>
        <end position="105"/>
    </location>
</feature>
<comment type="caution">
    <text evidence="2">The sequence shown here is derived from an EMBL/GenBank/DDBJ whole genome shotgun (WGS) entry which is preliminary data.</text>
</comment>
<evidence type="ECO:0000313" key="2">
    <source>
        <dbReference type="EMBL" id="KAJ3657334.1"/>
    </source>
</evidence>
<feature type="compositionally biased region" description="Pro residues" evidence="1">
    <location>
        <begin position="32"/>
        <end position="43"/>
    </location>
</feature>
<proteinExistence type="predicted"/>
<reference evidence="2" key="1">
    <citation type="journal article" date="2023" name="G3 (Bethesda)">
        <title>Whole genome assemblies of Zophobas morio and Tenebrio molitor.</title>
        <authorList>
            <person name="Kaur S."/>
            <person name="Stinson S.A."/>
            <person name="diCenzo G.C."/>
        </authorList>
    </citation>
    <scope>NUCLEOTIDE SEQUENCE</scope>
    <source>
        <strain evidence="2">QUZm001</strain>
    </source>
</reference>
<protein>
    <submittedName>
        <fullName evidence="2">Uncharacterized protein</fullName>
    </submittedName>
</protein>